<sequence>MEVLEEKVTALRKDGEKISDAAGDVHVTFGGLSAFYEAPEAEQLFATTLPVVGAADSLHLDVSDVASALGDYADTVRPLKNRLEQLTQEAIAFRDMTIADPDWREDGDLIDENEARRTEIGKVWGQFMEAEVACQNAIVALVGGTGLKMNGKPGQKGYYGYTGDVLSQVEELPWGKPVEESVPWYQSYEHVGNFFTGFVIDGGWATIKGLGTLVGVDGWDKAGEAWTGLGKLATGLALVANPLTAGAFLLTPDDKLPSWVRDSRTALKETGKAMVAWDQWDTQPGRAAGATTFNVITTVFTGGTGAGLSAAGKAGLGAKAAAMAGKIAKFSDPVSLTFTAGFKAGTKVSELMAGLKNMGYGKLPTGVIELPEGAVHHADGTVGLPEGAAAPKGLTPAADGTYRVPKGVDAVPVGAIPDPRVKGVYLRPDGAIINGRGAVLSHLDETLPEPGKNRLGNADEANVIGRVDDHVLVGAGARAEAGATIPARAEAAIPDARMDLETGGGTRGAGPGGPADSATGGGTRGVGSGGADDLARGSSGGHEPPAGARRGGSGGGLLDDLGRPGDDAVSGGDGLDSAPEGGADAGSTPSPDEPRGYRPDDEPDFSRPALPPGRSEVTLGDIRNTRHWEDRWRGGQDYFRDIYGGSPERHYPVPENDHPLYPVSTPGGRYVDVPVDMPGGRTLGVEVKTYLNYRTITLDNGSNKAVKNEVPLNAHMKQEIHKDLALRRMDPKFDPRWVFTHGGPSPALRKYLTDARIIFVEYGPHPKKN</sequence>
<protein>
    <submittedName>
        <fullName evidence="2">Uncharacterized protein</fullName>
    </submittedName>
</protein>
<evidence type="ECO:0000313" key="3">
    <source>
        <dbReference type="Proteomes" id="UP000642284"/>
    </source>
</evidence>
<dbReference type="RefSeq" id="WP_187814902.1">
    <property type="nucleotide sequence ID" value="NZ_JACTVJ010000007.1"/>
</dbReference>
<reference evidence="2 3" key="1">
    <citation type="submission" date="2020-08" db="EMBL/GenBank/DDBJ databases">
        <title>Genemic of Streptomyces polyaspartic.</title>
        <authorList>
            <person name="Liu W."/>
        </authorList>
    </citation>
    <scope>NUCLEOTIDE SEQUENCE [LARGE SCALE GENOMIC DNA]</scope>
    <source>
        <strain evidence="2 3">TRM66268-LWL</strain>
    </source>
</reference>
<dbReference type="EMBL" id="JACTVJ010000007">
    <property type="protein sequence ID" value="MBC9714477.1"/>
    <property type="molecule type" value="Genomic_DNA"/>
</dbReference>
<evidence type="ECO:0000256" key="1">
    <source>
        <dbReference type="SAM" id="MobiDB-lite"/>
    </source>
</evidence>
<name>A0ABR7SIR7_9ACTN</name>
<proteinExistence type="predicted"/>
<feature type="region of interest" description="Disordered" evidence="1">
    <location>
        <begin position="499"/>
        <end position="618"/>
    </location>
</feature>
<keyword evidence="3" id="KW-1185">Reference proteome</keyword>
<gene>
    <name evidence="2" type="ORF">H9Y04_18105</name>
</gene>
<accession>A0ABR7SIR7</accession>
<feature type="compositionally biased region" description="Gly residues" evidence="1">
    <location>
        <begin position="502"/>
        <end position="530"/>
    </location>
</feature>
<evidence type="ECO:0000313" key="2">
    <source>
        <dbReference type="EMBL" id="MBC9714477.1"/>
    </source>
</evidence>
<organism evidence="2 3">
    <name type="scientific">Streptomyces polyasparticus</name>
    <dbReference type="NCBI Taxonomy" id="2767826"/>
    <lineage>
        <taxon>Bacteria</taxon>
        <taxon>Bacillati</taxon>
        <taxon>Actinomycetota</taxon>
        <taxon>Actinomycetes</taxon>
        <taxon>Kitasatosporales</taxon>
        <taxon>Streptomycetaceae</taxon>
        <taxon>Streptomyces</taxon>
    </lineage>
</organism>
<dbReference type="Proteomes" id="UP000642284">
    <property type="component" value="Unassembled WGS sequence"/>
</dbReference>
<comment type="caution">
    <text evidence="2">The sequence shown here is derived from an EMBL/GenBank/DDBJ whole genome shotgun (WGS) entry which is preliminary data.</text>
</comment>